<reference evidence="1 2" key="1">
    <citation type="submission" date="2017-12" db="EMBL/GenBank/DDBJ databases">
        <title>Comparative genomics of Botrytis spp.</title>
        <authorList>
            <person name="Valero-Jimenez C.A."/>
            <person name="Tapia P."/>
            <person name="Veloso J."/>
            <person name="Silva-Moreno E."/>
            <person name="Staats M."/>
            <person name="Valdes J.H."/>
            <person name="Van Kan J.A.L."/>
        </authorList>
    </citation>
    <scope>NUCLEOTIDE SEQUENCE [LARGE SCALE GENOMIC DNA]</scope>
    <source>
        <strain evidence="1 2">MUCL435</strain>
    </source>
</reference>
<evidence type="ECO:0000313" key="2">
    <source>
        <dbReference type="Proteomes" id="UP000308671"/>
    </source>
</evidence>
<dbReference type="EMBL" id="PQXL01000463">
    <property type="protein sequence ID" value="THV45655.1"/>
    <property type="molecule type" value="Genomic_DNA"/>
</dbReference>
<accession>A0A4S8QQV7</accession>
<protein>
    <submittedName>
        <fullName evidence="1">Uncharacterized protein</fullName>
    </submittedName>
</protein>
<comment type="caution">
    <text evidence="1">The sequence shown here is derived from an EMBL/GenBank/DDBJ whole genome shotgun (WGS) entry which is preliminary data.</text>
</comment>
<dbReference type="Proteomes" id="UP000308671">
    <property type="component" value="Unassembled WGS sequence"/>
</dbReference>
<dbReference type="AlphaFoldDB" id="A0A4S8QQV7"/>
<name>A0A4S8QQV7_9HELO</name>
<proteinExistence type="predicted"/>
<organism evidence="1 2">
    <name type="scientific">Botrytis galanthina</name>
    <dbReference type="NCBI Taxonomy" id="278940"/>
    <lineage>
        <taxon>Eukaryota</taxon>
        <taxon>Fungi</taxon>
        <taxon>Dikarya</taxon>
        <taxon>Ascomycota</taxon>
        <taxon>Pezizomycotina</taxon>
        <taxon>Leotiomycetes</taxon>
        <taxon>Helotiales</taxon>
        <taxon>Sclerotiniaceae</taxon>
        <taxon>Botrytis</taxon>
    </lineage>
</organism>
<evidence type="ECO:0000313" key="1">
    <source>
        <dbReference type="EMBL" id="THV45655.1"/>
    </source>
</evidence>
<gene>
    <name evidence="1" type="ORF">BGAL_0464g00060</name>
</gene>
<keyword evidence="2" id="KW-1185">Reference proteome</keyword>
<sequence>MFPVGTAAFYCRPTFTSFQVHEYFRGPGRSSLFETSLLVEEMLDEFVLITWSSMDLDVLENQKWCVENFSMVGCLFIGTMSVVDADSVDESEALVVCALVYNRPDLKCDGY</sequence>